<evidence type="ECO:0000313" key="3">
    <source>
        <dbReference type="EMBL" id="MBC6678309.1"/>
    </source>
</evidence>
<dbReference type="InterPro" id="IPR038610">
    <property type="entry name" value="FliK-like_C_sf"/>
</dbReference>
<dbReference type="EMBL" id="JACRYT010000001">
    <property type="protein sequence ID" value="MBC6678309.1"/>
    <property type="molecule type" value="Genomic_DNA"/>
</dbReference>
<feature type="domain" description="Flagellar hook-length control protein-like C-terminal" evidence="2">
    <location>
        <begin position="271"/>
        <end position="333"/>
    </location>
</feature>
<dbReference type="InterPro" id="IPR021136">
    <property type="entry name" value="Flagellar_hook_control-like_C"/>
</dbReference>
<evidence type="ECO:0000259" key="2">
    <source>
        <dbReference type="Pfam" id="PF02120"/>
    </source>
</evidence>
<gene>
    <name evidence="3" type="ORF">H9L42_00495</name>
</gene>
<keyword evidence="3" id="KW-0966">Cell projection</keyword>
<dbReference type="Gene3D" id="3.30.750.140">
    <property type="match status" value="1"/>
</dbReference>
<protein>
    <submittedName>
        <fullName evidence="3">Flagellar hook-length control protein FliK</fullName>
    </submittedName>
</protein>
<dbReference type="RefSeq" id="WP_187301509.1">
    <property type="nucleotide sequence ID" value="NZ_JACRYT010000001.1"/>
</dbReference>
<feature type="region of interest" description="Disordered" evidence="1">
    <location>
        <begin position="354"/>
        <end position="381"/>
    </location>
</feature>
<accession>A0A923NH49</accession>
<keyword evidence="4" id="KW-1185">Reference proteome</keyword>
<sequence length="395" mass="43474">MEMLNIAESFQSSTTPAHGYKTSAEDGGASESFSDAIRQEILGSDTSVQQGSGRTEEHSETDSKEEGDKDTVFDVQGAILWTEQLQSLQMIPVNQNLNSDTGEKAIQGLQQTVAETGELSQVHQGLQKGTERTDLPNPDMRNPVLHEKVENPLKLGSIELVDSVVLTADRQETSNLAEMKGFGHFEANAQEQKKGVNNNVHNLEKQVSPAGADQNAVQGRVNQIQEDTLSQAVASQSRPEAGFYTGIQQDQPTARTGRSTLTSDIQNLSETMLKQMTQGKTDFEILLEPANLGKLIIKVTYESGKAAVSILCTNDKTLEMLSQNAKNMGAIMEQRMGTETTVVIEPRHTNPDYLQQQADQGSHSGYERDDQQQNQSREKENEYISFAEQLRLGLM</sequence>
<feature type="region of interest" description="Disordered" evidence="1">
    <location>
        <begin position="1"/>
        <end position="70"/>
    </location>
</feature>
<feature type="compositionally biased region" description="Polar residues" evidence="1">
    <location>
        <begin position="44"/>
        <end position="53"/>
    </location>
</feature>
<reference evidence="3" key="1">
    <citation type="submission" date="2020-08" db="EMBL/GenBank/DDBJ databases">
        <title>Genome public.</title>
        <authorList>
            <person name="Liu C."/>
            <person name="Sun Q."/>
        </authorList>
    </citation>
    <scope>NUCLEOTIDE SEQUENCE</scope>
    <source>
        <strain evidence="3">BX12</strain>
    </source>
</reference>
<dbReference type="Proteomes" id="UP000602647">
    <property type="component" value="Unassembled WGS sequence"/>
</dbReference>
<proteinExistence type="predicted"/>
<feature type="compositionally biased region" description="Basic and acidic residues" evidence="1">
    <location>
        <begin position="54"/>
        <end position="70"/>
    </location>
</feature>
<dbReference type="AlphaFoldDB" id="A0A923NH49"/>
<keyword evidence="3" id="KW-0282">Flagellum</keyword>
<comment type="caution">
    <text evidence="3">The sequence shown here is derived from an EMBL/GenBank/DDBJ whole genome shotgun (WGS) entry which is preliminary data.</text>
</comment>
<feature type="compositionally biased region" description="Polar residues" evidence="1">
    <location>
        <begin position="354"/>
        <end position="363"/>
    </location>
</feature>
<evidence type="ECO:0000313" key="4">
    <source>
        <dbReference type="Proteomes" id="UP000602647"/>
    </source>
</evidence>
<evidence type="ECO:0000256" key="1">
    <source>
        <dbReference type="SAM" id="MobiDB-lite"/>
    </source>
</evidence>
<feature type="compositionally biased region" description="Basic and acidic residues" evidence="1">
    <location>
        <begin position="365"/>
        <end position="381"/>
    </location>
</feature>
<dbReference type="Pfam" id="PF02120">
    <property type="entry name" value="Flg_hook"/>
    <property type="match status" value="1"/>
</dbReference>
<name>A0A923NH49_9FIRM</name>
<keyword evidence="3" id="KW-0969">Cilium</keyword>
<organism evidence="3 4">
    <name type="scientific">Zhenpiania hominis</name>
    <dbReference type="NCBI Taxonomy" id="2763644"/>
    <lineage>
        <taxon>Bacteria</taxon>
        <taxon>Bacillati</taxon>
        <taxon>Bacillota</taxon>
        <taxon>Clostridia</taxon>
        <taxon>Peptostreptococcales</taxon>
        <taxon>Anaerovoracaceae</taxon>
        <taxon>Zhenpiania</taxon>
    </lineage>
</organism>